<keyword evidence="2" id="KW-0808">Transferase</keyword>
<reference evidence="5" key="1">
    <citation type="submission" date="2020-10" db="EMBL/GenBank/DDBJ databases">
        <title>Connecting structure to function with the recovery of over 1000 high-quality activated sludge metagenome-assembled genomes encoding full-length rRNA genes using long-read sequencing.</title>
        <authorList>
            <person name="Singleton C.M."/>
            <person name="Petriglieri F."/>
            <person name="Kristensen J.M."/>
            <person name="Kirkegaard R.H."/>
            <person name="Michaelsen T.Y."/>
            <person name="Andersen M.H."/>
            <person name="Karst S.M."/>
            <person name="Dueholm M.S."/>
            <person name="Nielsen P.H."/>
            <person name="Albertsen M."/>
        </authorList>
    </citation>
    <scope>NUCLEOTIDE SEQUENCE</scope>
    <source>
        <strain evidence="5">Skiv_18-Q3-R9-52_MAXAC.067</strain>
    </source>
</reference>
<organism evidence="5 6">
    <name type="scientific">Candidatus Geothrix skivensis</name>
    <dbReference type="NCBI Taxonomy" id="2954439"/>
    <lineage>
        <taxon>Bacteria</taxon>
        <taxon>Pseudomonadati</taxon>
        <taxon>Acidobacteriota</taxon>
        <taxon>Holophagae</taxon>
        <taxon>Holophagales</taxon>
        <taxon>Holophagaceae</taxon>
        <taxon>Geothrix</taxon>
    </lineage>
</organism>
<dbReference type="Gene3D" id="2.160.10.10">
    <property type="entry name" value="Hexapeptide repeat proteins"/>
    <property type="match status" value="1"/>
</dbReference>
<dbReference type="PROSITE" id="PS00101">
    <property type="entry name" value="HEXAPEP_TRANSFERASES"/>
    <property type="match status" value="1"/>
</dbReference>
<dbReference type="InterPro" id="IPR018357">
    <property type="entry name" value="Hexapep_transf_CS"/>
</dbReference>
<evidence type="ECO:0000256" key="4">
    <source>
        <dbReference type="ARBA" id="ARBA00023315"/>
    </source>
</evidence>
<evidence type="ECO:0000256" key="3">
    <source>
        <dbReference type="ARBA" id="ARBA00022737"/>
    </source>
</evidence>
<dbReference type="InterPro" id="IPR011004">
    <property type="entry name" value="Trimer_LpxA-like_sf"/>
</dbReference>
<keyword evidence="3" id="KW-0677">Repeat</keyword>
<gene>
    <name evidence="5" type="ORF">IPP58_07675</name>
</gene>
<dbReference type="Pfam" id="PF00132">
    <property type="entry name" value="Hexapep"/>
    <property type="match status" value="1"/>
</dbReference>
<proteinExistence type="inferred from homology"/>
<dbReference type="InterPro" id="IPR051159">
    <property type="entry name" value="Hexapeptide_acetyltransf"/>
</dbReference>
<accession>A0A9D7SHM5</accession>
<evidence type="ECO:0000313" key="6">
    <source>
        <dbReference type="Proteomes" id="UP000886657"/>
    </source>
</evidence>
<dbReference type="SUPFAM" id="SSF51161">
    <property type="entry name" value="Trimeric LpxA-like enzymes"/>
    <property type="match status" value="1"/>
</dbReference>
<dbReference type="AlphaFoldDB" id="A0A9D7SHM5"/>
<sequence length="173" mass="19259">MLKSMIKEGLNQIRNILMFKVRYPWVKKGKGIHCQWSTHFLAPHKHVHLGNDVGIGGSCLIQADVEIGNKVMIASSIAFLNRDEHNYDIVGKAMWDSGKAQKSKIVIEDDVWIGHGAILLAPLRIGRGSIVAAGSLVVRDVPPYAIVAGNPAKTIKMRFTPEQIEEHDRILYQ</sequence>
<comment type="similarity">
    <text evidence="1">Belongs to the transferase hexapeptide repeat family.</text>
</comment>
<name>A0A9D7SHM5_9BACT</name>
<dbReference type="Proteomes" id="UP000886657">
    <property type="component" value="Unassembled WGS sequence"/>
</dbReference>
<dbReference type="EMBL" id="JADKIO010000006">
    <property type="protein sequence ID" value="MBK9796363.1"/>
    <property type="molecule type" value="Genomic_DNA"/>
</dbReference>
<comment type="caution">
    <text evidence="5">The sequence shown here is derived from an EMBL/GenBank/DDBJ whole genome shotgun (WGS) entry which is preliminary data.</text>
</comment>
<evidence type="ECO:0000313" key="5">
    <source>
        <dbReference type="EMBL" id="MBK9796363.1"/>
    </source>
</evidence>
<evidence type="ECO:0000256" key="1">
    <source>
        <dbReference type="ARBA" id="ARBA00007274"/>
    </source>
</evidence>
<dbReference type="InterPro" id="IPR001451">
    <property type="entry name" value="Hexapep"/>
</dbReference>
<dbReference type="PANTHER" id="PTHR23416">
    <property type="entry name" value="SIALIC ACID SYNTHASE-RELATED"/>
    <property type="match status" value="1"/>
</dbReference>
<evidence type="ECO:0000256" key="2">
    <source>
        <dbReference type="ARBA" id="ARBA00022679"/>
    </source>
</evidence>
<keyword evidence="4" id="KW-0012">Acyltransferase</keyword>
<dbReference type="GO" id="GO:0008374">
    <property type="term" value="F:O-acyltransferase activity"/>
    <property type="evidence" value="ECO:0007669"/>
    <property type="project" value="TreeGrafter"/>
</dbReference>
<protein>
    <submittedName>
        <fullName evidence="5">Antibiotic acetyltransferase</fullName>
    </submittedName>
</protein>
<dbReference type="PANTHER" id="PTHR23416:SF23">
    <property type="entry name" value="ACETYLTRANSFERASE C18B11.09C-RELATED"/>
    <property type="match status" value="1"/>
</dbReference>